<evidence type="ECO:0000313" key="2">
    <source>
        <dbReference type="Proteomes" id="UP001164250"/>
    </source>
</evidence>
<name>A0ACC1AGH3_9ROSI</name>
<keyword evidence="2" id="KW-1185">Reference proteome</keyword>
<dbReference type="Proteomes" id="UP001164250">
    <property type="component" value="Chromosome 10"/>
</dbReference>
<proteinExistence type="predicted"/>
<sequence>MDGFHERAKEGEQFGMAGALETLCGQAYGARQYRKLGTYIYCSIISLILVCFPNSVLWIFTNKLLILTGQEPAIACVAQKYSTCLIPNLFWYAVLQALIWYLQTQSLILPMLVSSSVTLCFYVPLCWALVFKLKLGCVGAALPIGLAYWLNVFLLGFYMKDSSLCEKTRAAFSKDVFLSIKEFFKFAVPSAVPDIFLHAKHFNSLEWQSYELIILLSGLIPNPELETLVLSICFPITYLHYFIPYGFRATARICVGTLHYPRHNIVPAVAETCPDTSGVDTLMSWDANDVGVDMYSRCGLHVGEENGQSFPTGYKRKWVAEFRSLWKGLLIGLATGSSVQAALLALRTIFTDWQKQASKARERIFEADSQPS</sequence>
<gene>
    <name evidence="1" type="ORF">Patl1_07682</name>
</gene>
<comment type="caution">
    <text evidence="1">The sequence shown here is derived from an EMBL/GenBank/DDBJ whole genome shotgun (WGS) entry which is preliminary data.</text>
</comment>
<evidence type="ECO:0000313" key="1">
    <source>
        <dbReference type="EMBL" id="KAJ0085932.1"/>
    </source>
</evidence>
<dbReference type="EMBL" id="CM047906">
    <property type="protein sequence ID" value="KAJ0085932.1"/>
    <property type="molecule type" value="Genomic_DNA"/>
</dbReference>
<reference evidence="2" key="1">
    <citation type="journal article" date="2023" name="G3 (Bethesda)">
        <title>Genome assembly and association tests identify interacting loci associated with vigor, precocity, and sex in interspecific pistachio rootstocks.</title>
        <authorList>
            <person name="Palmer W."/>
            <person name="Jacygrad E."/>
            <person name="Sagayaradj S."/>
            <person name="Cavanaugh K."/>
            <person name="Han R."/>
            <person name="Bertier L."/>
            <person name="Beede B."/>
            <person name="Kafkas S."/>
            <person name="Golino D."/>
            <person name="Preece J."/>
            <person name="Michelmore R."/>
        </authorList>
    </citation>
    <scope>NUCLEOTIDE SEQUENCE [LARGE SCALE GENOMIC DNA]</scope>
</reference>
<protein>
    <submittedName>
        <fullName evidence="1">Uncharacterized protein</fullName>
    </submittedName>
</protein>
<organism evidence="1 2">
    <name type="scientific">Pistacia atlantica</name>
    <dbReference type="NCBI Taxonomy" id="434234"/>
    <lineage>
        <taxon>Eukaryota</taxon>
        <taxon>Viridiplantae</taxon>
        <taxon>Streptophyta</taxon>
        <taxon>Embryophyta</taxon>
        <taxon>Tracheophyta</taxon>
        <taxon>Spermatophyta</taxon>
        <taxon>Magnoliopsida</taxon>
        <taxon>eudicotyledons</taxon>
        <taxon>Gunneridae</taxon>
        <taxon>Pentapetalae</taxon>
        <taxon>rosids</taxon>
        <taxon>malvids</taxon>
        <taxon>Sapindales</taxon>
        <taxon>Anacardiaceae</taxon>
        <taxon>Pistacia</taxon>
    </lineage>
</organism>
<accession>A0ACC1AGH3</accession>